<protein>
    <submittedName>
        <fullName evidence="1">Methylaspartate mutase</fullName>
    </submittedName>
</protein>
<dbReference type="Proteomes" id="UP000094828">
    <property type="component" value="Unassembled WGS sequence"/>
</dbReference>
<evidence type="ECO:0000313" key="2">
    <source>
        <dbReference type="Proteomes" id="UP000094828"/>
    </source>
</evidence>
<dbReference type="InterPro" id="IPR006230">
    <property type="entry name" value="MutL"/>
</dbReference>
<reference evidence="1 2" key="1">
    <citation type="submission" date="2016-05" db="EMBL/GenBank/DDBJ databases">
        <title>Genomic and physiological characterization of Planctopirus sp. isolated from fresh water lake.</title>
        <authorList>
            <person name="Subhash Y."/>
            <person name="Ramana C."/>
        </authorList>
    </citation>
    <scope>NUCLEOTIDE SEQUENCE [LARGE SCALE GENOMIC DNA]</scope>
    <source>
        <strain evidence="1 2">JC280</strain>
    </source>
</reference>
<gene>
    <name evidence="1" type="ORF">A6X21_11675</name>
</gene>
<sequence>MTQATTGPRRLPENPDELEVILATDCGSTTTKALLIEKIDGVYRQTYRGEAPTTVEEPTADVTIGVVNAATEVGELAGRQLVDENGLLIRPARGNVGCDAYISTSSAGGGLQMLVCGVVPTMSAASATRAALGAGAIVLETMTSNDRRKPHDRIQRIRDLRPDMILLAGGTDGGTVRHVAAMAELIAPAKPQPRFGGQYKMPVIYAGNQAAIPVVRDVLGNVAELSFVENVRPVLEREALAGARDAIHDLFLEHVMAHAPGYDKLIEWADTAIMPTPGAVGNILQTIARTRGLNALGVDIGGATTDVFSVFSGTFNRTVSANLGMSYSISNVCAEAGFDAILRWVPYPESEKELRNRVKNKMIRPTTIPQTMEALIFEQAVAREALRLAYVQHKQFATTLAGVQQQRTIGDAFAQSGGQQTIVNNLKLDLIVGSGGVLSHAPRMEQTTMMMIDAFEPEGITVLAKDSIFMMPHLGVLAEIHPQAAMDVFERDCLIMLATCIAPKGPPAPGKLLLKYSLEVGSRVEEGILHGHEMQRFDLGPDEVAKLKLVPAAGYDVGAGPGKPLEREIRGGTVGVVFDGRGRPLALPSNTDDRRALLKTWNQALGVYPGHHH</sequence>
<comment type="caution">
    <text evidence="1">The sequence shown here is derived from an EMBL/GenBank/DDBJ whole genome shotgun (WGS) entry which is preliminary data.</text>
</comment>
<dbReference type="RefSeq" id="WP_068851380.1">
    <property type="nucleotide sequence ID" value="NZ_LYDR01000152.1"/>
</dbReference>
<name>A0A1C3E5A7_9PLAN</name>
<dbReference type="OrthoDB" id="9769453at2"/>
<evidence type="ECO:0000313" key="1">
    <source>
        <dbReference type="EMBL" id="ODA28393.1"/>
    </source>
</evidence>
<dbReference type="EMBL" id="LYDR01000152">
    <property type="protein sequence ID" value="ODA28393.1"/>
    <property type="molecule type" value="Genomic_DNA"/>
</dbReference>
<keyword evidence="2" id="KW-1185">Reference proteome</keyword>
<dbReference type="Pfam" id="PF13941">
    <property type="entry name" value="MutL"/>
    <property type="match status" value="1"/>
</dbReference>
<accession>A0A1C3E5A7</accession>
<dbReference type="STRING" id="1841610.A6X21_11675"/>
<proteinExistence type="predicted"/>
<dbReference type="AlphaFoldDB" id="A0A1C3E5A7"/>
<organism evidence="1 2">
    <name type="scientific">Planctopirus hydrillae</name>
    <dbReference type="NCBI Taxonomy" id="1841610"/>
    <lineage>
        <taxon>Bacteria</taxon>
        <taxon>Pseudomonadati</taxon>
        <taxon>Planctomycetota</taxon>
        <taxon>Planctomycetia</taxon>
        <taxon>Planctomycetales</taxon>
        <taxon>Planctomycetaceae</taxon>
        <taxon>Planctopirus</taxon>
    </lineage>
</organism>